<dbReference type="Proteomes" id="UP000640614">
    <property type="component" value="Unassembled WGS sequence"/>
</dbReference>
<evidence type="ECO:0000313" key="1">
    <source>
        <dbReference type="EMBL" id="MBE8724996.1"/>
    </source>
</evidence>
<dbReference type="RefSeq" id="WP_193846009.1">
    <property type="nucleotide sequence ID" value="NZ_PRDM01000002.1"/>
</dbReference>
<keyword evidence="2" id="KW-1185">Reference proteome</keyword>
<reference evidence="1 2" key="1">
    <citation type="submission" date="2018-07" db="EMBL/GenBank/DDBJ databases">
        <title>Genome assembly of strain KB82.</title>
        <authorList>
            <person name="Kukolya J."/>
            <person name="Horvath B."/>
            <person name="Nagy I."/>
            <person name="Toth A."/>
        </authorList>
    </citation>
    <scope>NUCLEOTIDE SEQUENCE [LARGE SCALE GENOMIC DNA]</scope>
    <source>
        <strain evidence="1 2">Kb82</strain>
    </source>
</reference>
<sequence>MTDGTLLHIPNYVFENGDSKNKFFLLLKEVNGTQLIVSLPSSIEYFPEGTEINHGCIDLVNAQQTTYCFKADFILDSITGFSFPKNTYLHGCWLKEIDKTLFFQTYPILDFHYEIKGVLDKNELNSVIECFKNSPSVKRRIKKIL</sequence>
<accession>A0ABR9TI16</accession>
<evidence type="ECO:0000313" key="2">
    <source>
        <dbReference type="Proteomes" id="UP000640614"/>
    </source>
</evidence>
<dbReference type="EMBL" id="PRDM01000002">
    <property type="protein sequence ID" value="MBE8724996.1"/>
    <property type="molecule type" value="Genomic_DNA"/>
</dbReference>
<name>A0ABR9TI16_9FLAO</name>
<protein>
    <submittedName>
        <fullName evidence="1">Uncharacterized protein</fullName>
    </submittedName>
</protein>
<proteinExistence type="predicted"/>
<comment type="caution">
    <text evidence="1">The sequence shown here is derived from an EMBL/GenBank/DDBJ whole genome shotgun (WGS) entry which is preliminary data.</text>
</comment>
<organism evidence="1 2">
    <name type="scientific">Flavobacterium hungaricum</name>
    <dbReference type="NCBI Taxonomy" id="2082725"/>
    <lineage>
        <taxon>Bacteria</taxon>
        <taxon>Pseudomonadati</taxon>
        <taxon>Bacteroidota</taxon>
        <taxon>Flavobacteriia</taxon>
        <taxon>Flavobacteriales</taxon>
        <taxon>Flavobacteriaceae</taxon>
        <taxon>Flavobacterium</taxon>
    </lineage>
</organism>
<gene>
    <name evidence="1" type="ORF">C4F50_08550</name>
</gene>